<accession>A0A9K3L2T7</accession>
<comment type="caution">
    <text evidence="1">The sequence shown here is derived from an EMBL/GenBank/DDBJ whole genome shotgun (WGS) entry which is preliminary data.</text>
</comment>
<keyword evidence="2" id="KW-1185">Reference proteome</keyword>
<organism evidence="1 2">
    <name type="scientific">Nitzschia inconspicua</name>
    <dbReference type="NCBI Taxonomy" id="303405"/>
    <lineage>
        <taxon>Eukaryota</taxon>
        <taxon>Sar</taxon>
        <taxon>Stramenopiles</taxon>
        <taxon>Ochrophyta</taxon>
        <taxon>Bacillariophyta</taxon>
        <taxon>Bacillariophyceae</taxon>
        <taxon>Bacillariophycidae</taxon>
        <taxon>Bacillariales</taxon>
        <taxon>Bacillariaceae</taxon>
        <taxon>Nitzschia</taxon>
    </lineage>
</organism>
<sequence length="200" mass="23372">MELLPIYIGSPWPKDWPEMRIAFEKSTFRRPSDVEYSVDTWCQYWKSLDEMELQVDAAPSQNGGCFTINENGEFYHLCHAWNTRNARRHVFSLATYLTGGNIPSPTEAGFFGTDQVFGWPNTILKESNKTIFEHVQENNLYDDMLREYLDEMKTIGHALPIGQHKRYEPYINIGYGYVESKWCKYSFNEDNRPTDVLGDE</sequence>
<name>A0A9K3L2T7_9STRA</name>
<evidence type="ECO:0000313" key="1">
    <source>
        <dbReference type="EMBL" id="KAG7354589.1"/>
    </source>
</evidence>
<dbReference type="AlphaFoldDB" id="A0A9K3L2T7"/>
<evidence type="ECO:0000313" key="2">
    <source>
        <dbReference type="Proteomes" id="UP000693970"/>
    </source>
</evidence>
<dbReference type="EMBL" id="JAGRRH010000016">
    <property type="protein sequence ID" value="KAG7354589.1"/>
    <property type="molecule type" value="Genomic_DNA"/>
</dbReference>
<dbReference type="Proteomes" id="UP000693970">
    <property type="component" value="Unassembled WGS sequence"/>
</dbReference>
<gene>
    <name evidence="1" type="ORF">IV203_003945</name>
</gene>
<reference evidence="1" key="1">
    <citation type="journal article" date="2021" name="Sci. Rep.">
        <title>Diploid genomic architecture of Nitzschia inconspicua, an elite biomass production diatom.</title>
        <authorList>
            <person name="Oliver A."/>
            <person name="Podell S."/>
            <person name="Pinowska A."/>
            <person name="Traller J.C."/>
            <person name="Smith S.R."/>
            <person name="McClure R."/>
            <person name="Beliaev A."/>
            <person name="Bohutskyi P."/>
            <person name="Hill E.A."/>
            <person name="Rabines A."/>
            <person name="Zheng H."/>
            <person name="Allen L.Z."/>
            <person name="Kuo A."/>
            <person name="Grigoriev I.V."/>
            <person name="Allen A.E."/>
            <person name="Hazlebeck D."/>
            <person name="Allen E.E."/>
        </authorList>
    </citation>
    <scope>NUCLEOTIDE SEQUENCE</scope>
    <source>
        <strain evidence="1">Hildebrandi</strain>
    </source>
</reference>
<proteinExistence type="predicted"/>
<protein>
    <submittedName>
        <fullName evidence="1">Uncharacterized protein</fullName>
    </submittedName>
</protein>
<reference evidence="1" key="2">
    <citation type="submission" date="2021-04" db="EMBL/GenBank/DDBJ databases">
        <authorList>
            <person name="Podell S."/>
        </authorList>
    </citation>
    <scope>NUCLEOTIDE SEQUENCE</scope>
    <source>
        <strain evidence="1">Hildebrandi</strain>
    </source>
</reference>